<sequence>MLTIQEARRALERHFAEHPPAVSGDLYIGDGWYEDEQDYLPEWGSRQFLVDGNPSFGRLDNLAIFIDKHTGAVREDYVTPNLKKIRGMRPVGSGA</sequence>
<protein>
    <submittedName>
        <fullName evidence="1">Uncharacterized protein</fullName>
    </submittedName>
</protein>
<name>A0AAU7W8S3_9MICO</name>
<organism evidence="1">
    <name type="scientific">Agromyces sp. G08B096</name>
    <dbReference type="NCBI Taxonomy" id="3156399"/>
    <lineage>
        <taxon>Bacteria</taxon>
        <taxon>Bacillati</taxon>
        <taxon>Actinomycetota</taxon>
        <taxon>Actinomycetes</taxon>
        <taxon>Micrococcales</taxon>
        <taxon>Microbacteriaceae</taxon>
        <taxon>Agromyces</taxon>
    </lineage>
</organism>
<dbReference type="EMBL" id="CP158374">
    <property type="protein sequence ID" value="XBX83127.1"/>
    <property type="molecule type" value="Genomic_DNA"/>
</dbReference>
<accession>A0AAU7W8S3</accession>
<gene>
    <name evidence="1" type="ORF">ABIQ69_04175</name>
</gene>
<evidence type="ECO:0000313" key="1">
    <source>
        <dbReference type="EMBL" id="XBX83127.1"/>
    </source>
</evidence>
<dbReference type="RefSeq" id="WP_350349142.1">
    <property type="nucleotide sequence ID" value="NZ_CP158374.1"/>
</dbReference>
<proteinExistence type="predicted"/>
<dbReference type="AlphaFoldDB" id="A0AAU7W8S3"/>
<reference evidence="1" key="1">
    <citation type="submission" date="2024-05" db="EMBL/GenBank/DDBJ databases">
        <authorList>
            <person name="Yu L."/>
        </authorList>
    </citation>
    <scope>NUCLEOTIDE SEQUENCE</scope>
    <source>
        <strain evidence="1">G08B096</strain>
    </source>
</reference>